<reference evidence="2 3" key="1">
    <citation type="submission" date="2024-03" db="EMBL/GenBank/DDBJ databases">
        <title>Sequence of Lycoming College Course Isolates.</title>
        <authorList>
            <person name="Plotts O."/>
            <person name="Newman J."/>
        </authorList>
    </citation>
    <scope>NUCLEOTIDE SEQUENCE [LARGE SCALE GENOMIC DNA]</scope>
    <source>
        <strain evidence="2 3">CJB-3</strain>
    </source>
</reference>
<accession>A0ABU8NVJ1</accession>
<dbReference type="EMBL" id="JBBEUB010000012">
    <property type="protein sequence ID" value="MEJ2905440.1"/>
    <property type="molecule type" value="Genomic_DNA"/>
</dbReference>
<evidence type="ECO:0000259" key="1">
    <source>
        <dbReference type="Pfam" id="PF06439"/>
    </source>
</evidence>
<evidence type="ECO:0000313" key="3">
    <source>
        <dbReference type="Proteomes" id="UP001378956"/>
    </source>
</evidence>
<keyword evidence="3" id="KW-1185">Reference proteome</keyword>
<dbReference type="InterPro" id="IPR010496">
    <property type="entry name" value="AL/BT2_dom"/>
</dbReference>
<organism evidence="2 3">
    <name type="scientific">Pedobacter panaciterrae</name>
    <dbReference type="NCBI Taxonomy" id="363849"/>
    <lineage>
        <taxon>Bacteria</taxon>
        <taxon>Pseudomonadati</taxon>
        <taxon>Bacteroidota</taxon>
        <taxon>Sphingobacteriia</taxon>
        <taxon>Sphingobacteriales</taxon>
        <taxon>Sphingobacteriaceae</taxon>
        <taxon>Pedobacter</taxon>
    </lineage>
</organism>
<dbReference type="PROSITE" id="PS51257">
    <property type="entry name" value="PROKAR_LIPOPROTEIN"/>
    <property type="match status" value="1"/>
</dbReference>
<name>A0ABU8NVJ1_9SPHI</name>
<dbReference type="Proteomes" id="UP001378956">
    <property type="component" value="Unassembled WGS sequence"/>
</dbReference>
<dbReference type="Pfam" id="PF06439">
    <property type="entry name" value="3keto-disac_hyd"/>
    <property type="match status" value="1"/>
</dbReference>
<evidence type="ECO:0000313" key="2">
    <source>
        <dbReference type="EMBL" id="MEJ2905440.1"/>
    </source>
</evidence>
<feature type="domain" description="3-keto-alpha-glucoside-1,2-lyase/3-keto-2-hydroxy-glucal hydratase" evidence="1">
    <location>
        <begin position="28"/>
        <end position="228"/>
    </location>
</feature>
<dbReference type="RefSeq" id="WP_172659366.1">
    <property type="nucleotide sequence ID" value="NZ_CBFGNQ010000013.1"/>
</dbReference>
<gene>
    <name evidence="2" type="ORF">WAE58_23550</name>
</gene>
<dbReference type="Gene3D" id="2.60.120.560">
    <property type="entry name" value="Exo-inulinase, domain 1"/>
    <property type="match status" value="1"/>
</dbReference>
<comment type="caution">
    <text evidence="2">The sequence shown here is derived from an EMBL/GenBank/DDBJ whole genome shotgun (WGS) entry which is preliminary data.</text>
</comment>
<proteinExistence type="predicted"/>
<sequence length="230" mass="25531">MKKYIFSALILTTIMSCSSTKSQKGTKGFTKLFNGESTAGWHTYGKTTAGSKWKVEDGTLHFDPNGQNDGGGDLVTDKEYSNFHLKLEWKVAPKANSGIIFYVHEDPKYGATYSTGLEMQVLDNDGHPDGKITKHRAGDLYDLVKSNSEPVKPVGEWNTAEVISNNGALELRLNGVKVVTTTLWDENWKNLVSKSKFAGWEGFGTFKSGKIALQDHGDAVWYRNIMIKEL</sequence>
<protein>
    <submittedName>
        <fullName evidence="2">DUF1080 domain-containing protein</fullName>
    </submittedName>
</protein>